<dbReference type="CDD" id="cd03221">
    <property type="entry name" value="ABCF_EF-3"/>
    <property type="match status" value="2"/>
</dbReference>
<proteinExistence type="predicted"/>
<dbReference type="EMBL" id="CP032627">
    <property type="protein sequence ID" value="AYG00536.1"/>
    <property type="molecule type" value="Genomic_DNA"/>
</dbReference>
<feature type="domain" description="ABC transporter" evidence="3">
    <location>
        <begin position="4"/>
        <end position="210"/>
    </location>
</feature>
<protein>
    <submittedName>
        <fullName evidence="4">ABC-F type ribosomal protection protein</fullName>
    </submittedName>
</protein>
<organism evidence="4 5">
    <name type="scientific">Lactococcus allomyrinae</name>
    <dbReference type="NCBI Taxonomy" id="2419773"/>
    <lineage>
        <taxon>Bacteria</taxon>
        <taxon>Bacillati</taxon>
        <taxon>Bacillota</taxon>
        <taxon>Bacilli</taxon>
        <taxon>Lactobacillales</taxon>
        <taxon>Streptococcaceae</taxon>
        <taxon>Lactococcus</taxon>
    </lineage>
</organism>
<dbReference type="GO" id="GO:0005524">
    <property type="term" value="F:ATP binding"/>
    <property type="evidence" value="ECO:0007669"/>
    <property type="project" value="UniProtKB-KW"/>
</dbReference>
<dbReference type="PROSITE" id="PS00211">
    <property type="entry name" value="ABC_TRANSPORTER_1"/>
    <property type="match status" value="1"/>
</dbReference>
<dbReference type="GO" id="GO:0016887">
    <property type="term" value="F:ATP hydrolysis activity"/>
    <property type="evidence" value="ECO:0007669"/>
    <property type="project" value="InterPro"/>
</dbReference>
<dbReference type="PANTHER" id="PTHR42855:SF2">
    <property type="entry name" value="DRUG RESISTANCE ABC TRANSPORTER,ATP-BINDING PROTEIN"/>
    <property type="match status" value="1"/>
</dbReference>
<dbReference type="PROSITE" id="PS50893">
    <property type="entry name" value="ABC_TRANSPORTER_2"/>
    <property type="match status" value="2"/>
</dbReference>
<evidence type="ECO:0000259" key="3">
    <source>
        <dbReference type="PROSITE" id="PS50893"/>
    </source>
</evidence>
<dbReference type="InterPro" id="IPR017871">
    <property type="entry name" value="ABC_transporter-like_CS"/>
</dbReference>
<dbReference type="Gene3D" id="3.40.50.300">
    <property type="entry name" value="P-loop containing nucleotide triphosphate hydrolases"/>
    <property type="match status" value="2"/>
</dbReference>
<feature type="domain" description="ABC transporter" evidence="3">
    <location>
        <begin position="311"/>
        <end position="495"/>
    </location>
</feature>
<evidence type="ECO:0000313" key="4">
    <source>
        <dbReference type="EMBL" id="AYG00536.1"/>
    </source>
</evidence>
<dbReference type="Pfam" id="PF00005">
    <property type="entry name" value="ABC_tran"/>
    <property type="match status" value="2"/>
</dbReference>
<dbReference type="InterPro" id="IPR051309">
    <property type="entry name" value="ABCF_ATPase"/>
</dbReference>
<dbReference type="AlphaFoldDB" id="A0A387BHE1"/>
<dbReference type="InterPro" id="IPR003439">
    <property type="entry name" value="ABC_transporter-like_ATP-bd"/>
</dbReference>
<name>A0A387BHE1_9LACT</name>
<dbReference type="KEGG" id="lact:D7I46_05175"/>
<sequence>MSNIELRNLTFGYGAELIFDHAQINIDDKWQLGLVGRNGRGKSTLLKLLQGEIKSDSPVSTDKTFVYFPQELTDRDELTFYALSALTEFEQWELERELTLLKVDLDALWRPFSSLSGGEQTKCLLALLFLEQQNFPLIDEPTNHLDIESRETVANYLKKKSGFIVVSHDRDFLNQVCDHILAIERQQISLYQGTFSTYEAEKKLRDEFELAEDVKLRRDISRLKQTAREKETWSRNLEATKSRKNRGFDSETKRVDKGFIGRKAANMMQKSKNLEKRMNDEIMDKEKLLKNIEHIEPLSMNFVASHHKVLLRLENFSLGFDGEKLFQPLNFELNQGEIIAITGKNGAGKSSLIKYLSGTFEGETHGLLTVAHNISVAYVRQNYQNEGFLREFAVQNQLDIELFLANLKKLGMERNVFSQKIETMSQGQQKKVELARALSQTAQLYIWDEPLNYLDVFNHEQIESLLKNVQPTLLVVEHDRAFINHVADKEIVLQK</sequence>
<accession>A0A387BHE1</accession>
<dbReference type="NCBIfam" id="NF000355">
    <property type="entry name" value="ribo_prot_ABC_F"/>
    <property type="match status" value="1"/>
</dbReference>
<evidence type="ECO:0000313" key="5">
    <source>
        <dbReference type="Proteomes" id="UP000269374"/>
    </source>
</evidence>
<reference evidence="4 5" key="1">
    <citation type="submission" date="2018-09" db="EMBL/GenBank/DDBJ databases">
        <title>Genome sequencing of strain 1JSPR-7.</title>
        <authorList>
            <person name="Heo J."/>
            <person name="Kim S.-J."/>
            <person name="Kwon S.-W."/>
        </authorList>
    </citation>
    <scope>NUCLEOTIDE SEQUENCE [LARGE SCALE GENOMIC DNA]</scope>
    <source>
        <strain evidence="4 5">1JSPR-7</strain>
    </source>
</reference>
<dbReference type="SMART" id="SM00382">
    <property type="entry name" value="AAA"/>
    <property type="match status" value="2"/>
</dbReference>
<keyword evidence="2" id="KW-0067">ATP-binding</keyword>
<dbReference type="SUPFAM" id="SSF52540">
    <property type="entry name" value="P-loop containing nucleoside triphosphate hydrolases"/>
    <property type="match status" value="2"/>
</dbReference>
<keyword evidence="1" id="KW-0547">Nucleotide-binding</keyword>
<dbReference type="OrthoDB" id="9762369at2"/>
<dbReference type="PANTHER" id="PTHR42855">
    <property type="entry name" value="ABC TRANSPORTER ATP-BINDING SUBUNIT"/>
    <property type="match status" value="1"/>
</dbReference>
<dbReference type="InterPro" id="IPR003593">
    <property type="entry name" value="AAA+_ATPase"/>
</dbReference>
<dbReference type="Proteomes" id="UP000269374">
    <property type="component" value="Chromosome"/>
</dbReference>
<keyword evidence="5" id="KW-1185">Reference proteome</keyword>
<evidence type="ECO:0000256" key="1">
    <source>
        <dbReference type="ARBA" id="ARBA00022741"/>
    </source>
</evidence>
<dbReference type="InterPro" id="IPR027417">
    <property type="entry name" value="P-loop_NTPase"/>
</dbReference>
<evidence type="ECO:0000256" key="2">
    <source>
        <dbReference type="ARBA" id="ARBA00022840"/>
    </source>
</evidence>
<gene>
    <name evidence="4" type="primary">abc-f</name>
    <name evidence="4" type="ORF">D7I46_05175</name>
</gene>
<dbReference type="RefSeq" id="WP_120771924.1">
    <property type="nucleotide sequence ID" value="NZ_CP032627.1"/>
</dbReference>